<dbReference type="SUPFAM" id="SSF52540">
    <property type="entry name" value="P-loop containing nucleoside triphosphate hydrolases"/>
    <property type="match status" value="1"/>
</dbReference>
<dbReference type="InterPro" id="IPR008995">
    <property type="entry name" value="Mo/tungstate-bd_C_term_dom"/>
</dbReference>
<dbReference type="PANTHER" id="PTHR43875:SF3">
    <property type="entry name" value="MALTOSE_MALTODEXTRIN IMPORT ATP-BINDING PROTEIN MALK"/>
    <property type="match status" value="1"/>
</dbReference>
<evidence type="ECO:0000256" key="4">
    <source>
        <dbReference type="ARBA" id="ARBA00022840"/>
    </source>
</evidence>
<keyword evidence="2" id="KW-0813">Transport</keyword>
<dbReference type="GO" id="GO:0005524">
    <property type="term" value="F:ATP binding"/>
    <property type="evidence" value="ECO:0007669"/>
    <property type="project" value="UniProtKB-KW"/>
</dbReference>
<dbReference type="InterPro" id="IPR017871">
    <property type="entry name" value="ABC_transporter-like_CS"/>
</dbReference>
<dbReference type="InterPro" id="IPR047641">
    <property type="entry name" value="ABC_transpr_MalK/UgpC-like"/>
</dbReference>
<dbReference type="PROSITE" id="PS00211">
    <property type="entry name" value="ABC_TRANSPORTER_1"/>
    <property type="match status" value="1"/>
</dbReference>
<dbReference type="Pfam" id="PF00005">
    <property type="entry name" value="ABC_tran"/>
    <property type="match status" value="1"/>
</dbReference>
<dbReference type="NCBIfam" id="NF008653">
    <property type="entry name" value="PRK11650.1"/>
    <property type="match status" value="1"/>
</dbReference>
<organism evidence="6 7">
    <name type="scientific">Ollibium composti</name>
    <dbReference type="NCBI Taxonomy" id="2675109"/>
    <lineage>
        <taxon>Bacteria</taxon>
        <taxon>Pseudomonadati</taxon>
        <taxon>Pseudomonadota</taxon>
        <taxon>Alphaproteobacteria</taxon>
        <taxon>Hyphomicrobiales</taxon>
        <taxon>Phyllobacteriaceae</taxon>
        <taxon>Ollibium</taxon>
    </lineage>
</organism>
<dbReference type="InterPro" id="IPR015855">
    <property type="entry name" value="ABC_transpr_MalK-like"/>
</dbReference>
<dbReference type="Gene3D" id="2.40.50.140">
    <property type="entry name" value="Nucleic acid-binding proteins"/>
    <property type="match status" value="1"/>
</dbReference>
<evidence type="ECO:0000259" key="5">
    <source>
        <dbReference type="PROSITE" id="PS50893"/>
    </source>
</evidence>
<dbReference type="InterPro" id="IPR012340">
    <property type="entry name" value="NA-bd_OB-fold"/>
</dbReference>
<comment type="similarity">
    <text evidence="1">Belongs to the ABC transporter superfamily.</text>
</comment>
<dbReference type="SMART" id="SM00382">
    <property type="entry name" value="AAA"/>
    <property type="match status" value="1"/>
</dbReference>
<dbReference type="InterPro" id="IPR003439">
    <property type="entry name" value="ABC_transporter-like_ATP-bd"/>
</dbReference>
<protein>
    <submittedName>
        <fullName evidence="6">Sn-glycerol-3-phosphate ABC transporter ATP-binding protein UgpC</fullName>
    </submittedName>
</protein>
<keyword evidence="4 6" id="KW-0067">ATP-binding</keyword>
<dbReference type="Proteomes" id="UP000306441">
    <property type="component" value="Unassembled WGS sequence"/>
</dbReference>
<dbReference type="InterPro" id="IPR013611">
    <property type="entry name" value="Transp-assoc_OB_typ2"/>
</dbReference>
<dbReference type="EMBL" id="SSNY01000002">
    <property type="protein sequence ID" value="THF58998.1"/>
    <property type="molecule type" value="Genomic_DNA"/>
</dbReference>
<proteinExistence type="inferred from homology"/>
<dbReference type="RefSeq" id="WP_136354618.1">
    <property type="nucleotide sequence ID" value="NZ_SSNY01000002.1"/>
</dbReference>
<accession>A0ABY2QBD9</accession>
<evidence type="ECO:0000256" key="3">
    <source>
        <dbReference type="ARBA" id="ARBA00022741"/>
    </source>
</evidence>
<comment type="caution">
    <text evidence="6">The sequence shown here is derived from an EMBL/GenBank/DDBJ whole genome shotgun (WGS) entry which is preliminary data.</text>
</comment>
<dbReference type="InterPro" id="IPR003593">
    <property type="entry name" value="AAA+_ATPase"/>
</dbReference>
<dbReference type="CDD" id="cd03301">
    <property type="entry name" value="ABC_MalK_N"/>
    <property type="match status" value="1"/>
</dbReference>
<keyword evidence="7" id="KW-1185">Reference proteome</keyword>
<evidence type="ECO:0000256" key="1">
    <source>
        <dbReference type="ARBA" id="ARBA00005417"/>
    </source>
</evidence>
<dbReference type="PROSITE" id="PS50893">
    <property type="entry name" value="ABC_TRANSPORTER_2"/>
    <property type="match status" value="1"/>
</dbReference>
<evidence type="ECO:0000313" key="7">
    <source>
        <dbReference type="Proteomes" id="UP000306441"/>
    </source>
</evidence>
<feature type="domain" description="ABC transporter" evidence="5">
    <location>
        <begin position="4"/>
        <end position="235"/>
    </location>
</feature>
<sequence length="371" mass="40585">MADLTLRQVKKSYGNVHVLHGIDLDIRSGEFIVFVGPSGCGKSTLLRTIAGLEEITSGELKIDGQVVNDVPPSKRGIAMVFQSYALYPHMTVYDNMAFGMKIAREDKAEIDRRVKQAAEILQLTKYLDRLPRAMSGGQRQRVAIGRAIVRNPKVFLFDEPLSNLDAALRVATRIEIAKLKESMPETTMIYVTHDQVEAMTLADRIVVLKDGHVEQVGTPMDLYKKPGNLFVAQFIGSPAMNVLPATIERPGSPTAARLAAETVAHVPIATPASAKGETVSFGVRPEDLFVTEDPDNTLFRGQVDYIEQLGEVQLVYIDIGHGGQPLTAKLPGSAEVRRGETIRLAAHPADLHIFDQDGRSFLHKEPAAEAA</sequence>
<dbReference type="Gene3D" id="3.40.50.300">
    <property type="entry name" value="P-loop containing nucleotide triphosphate hydrolases"/>
    <property type="match status" value="1"/>
</dbReference>
<dbReference type="InterPro" id="IPR027417">
    <property type="entry name" value="P-loop_NTPase"/>
</dbReference>
<gene>
    <name evidence="6" type="primary">ugpC</name>
    <name evidence="6" type="ORF">E6C48_04950</name>
</gene>
<dbReference type="SUPFAM" id="SSF50331">
    <property type="entry name" value="MOP-like"/>
    <property type="match status" value="1"/>
</dbReference>
<name>A0ABY2QBD9_9HYPH</name>
<dbReference type="PANTHER" id="PTHR43875">
    <property type="entry name" value="MALTODEXTRIN IMPORT ATP-BINDING PROTEIN MSMX"/>
    <property type="match status" value="1"/>
</dbReference>
<dbReference type="Gene3D" id="2.40.50.100">
    <property type="match status" value="1"/>
</dbReference>
<evidence type="ECO:0000313" key="6">
    <source>
        <dbReference type="EMBL" id="THF58998.1"/>
    </source>
</evidence>
<dbReference type="Pfam" id="PF08402">
    <property type="entry name" value="TOBE_2"/>
    <property type="match status" value="1"/>
</dbReference>
<keyword evidence="3" id="KW-0547">Nucleotide-binding</keyword>
<reference evidence="6 7" key="1">
    <citation type="submission" date="2019-04" db="EMBL/GenBank/DDBJ databases">
        <title>Mesorhizobium composti sp. nov., isolated from compost.</title>
        <authorList>
            <person name="Lin S.-Y."/>
            <person name="Hameed A."/>
            <person name="Hsieh Y.-T."/>
            <person name="Young C.-C."/>
        </authorList>
    </citation>
    <scope>NUCLEOTIDE SEQUENCE [LARGE SCALE GENOMIC DNA]</scope>
    <source>
        <strain evidence="6 7">CC-YTH430</strain>
    </source>
</reference>
<evidence type="ECO:0000256" key="2">
    <source>
        <dbReference type="ARBA" id="ARBA00022448"/>
    </source>
</evidence>